<name>A0A9W4UAD2_9PLEO</name>
<proteinExistence type="predicted"/>
<comment type="caution">
    <text evidence="1">The sequence shown here is derived from an EMBL/GenBank/DDBJ whole genome shotgun (WGS) entry which is preliminary data.</text>
</comment>
<evidence type="ECO:0000313" key="1">
    <source>
        <dbReference type="EMBL" id="CAI6332603.1"/>
    </source>
</evidence>
<dbReference type="EMBL" id="CAOQHR010000003">
    <property type="protein sequence ID" value="CAI6332603.1"/>
    <property type="molecule type" value="Genomic_DNA"/>
</dbReference>
<keyword evidence="2" id="KW-1185">Reference proteome</keyword>
<sequence>MIVLIVQLQRFPPSLGVHRPIHYIINIHGYHSAMAGLLLQKSWMWSAEW</sequence>
<dbReference type="Proteomes" id="UP001152607">
    <property type="component" value="Unassembled WGS sequence"/>
</dbReference>
<evidence type="ECO:0000313" key="2">
    <source>
        <dbReference type="Proteomes" id="UP001152607"/>
    </source>
</evidence>
<organism evidence="1 2">
    <name type="scientific">Periconia digitata</name>
    <dbReference type="NCBI Taxonomy" id="1303443"/>
    <lineage>
        <taxon>Eukaryota</taxon>
        <taxon>Fungi</taxon>
        <taxon>Dikarya</taxon>
        <taxon>Ascomycota</taxon>
        <taxon>Pezizomycotina</taxon>
        <taxon>Dothideomycetes</taxon>
        <taxon>Pleosporomycetidae</taxon>
        <taxon>Pleosporales</taxon>
        <taxon>Massarineae</taxon>
        <taxon>Periconiaceae</taxon>
        <taxon>Periconia</taxon>
    </lineage>
</organism>
<gene>
    <name evidence="1" type="ORF">PDIGIT_LOCUS5629</name>
</gene>
<reference evidence="1" key="1">
    <citation type="submission" date="2023-01" db="EMBL/GenBank/DDBJ databases">
        <authorList>
            <person name="Van Ghelder C."/>
            <person name="Rancurel C."/>
        </authorList>
    </citation>
    <scope>NUCLEOTIDE SEQUENCE</scope>
    <source>
        <strain evidence="1">CNCM I-4278</strain>
    </source>
</reference>
<accession>A0A9W4UAD2</accession>
<dbReference type="AlphaFoldDB" id="A0A9W4UAD2"/>
<protein>
    <submittedName>
        <fullName evidence="1">Uncharacterized protein</fullName>
    </submittedName>
</protein>